<dbReference type="InterPro" id="IPR013216">
    <property type="entry name" value="Methyltransf_11"/>
</dbReference>
<sequence length="243" mass="28628">MKNNKKISFEAYQKMASYYFNEVDEKPFNAYYERPAILSMLPDVENKKVLDAGCAAGWYSRWLLDRNADVTAIDFSPKMVEMTKKRLQGRGRVLKADLNNPLDFLKNNSFDLILSSLTLHYIENLYPVLKEFNKKLKSGGVLVFSVHHPFMTFSYFKRENYFEVELLEDEWKTTKGKVKVSFYRRPLKEIINPVVEGGFTIEKIDEPMPTQKFREKSPKMYKRLTEKPQFLFVKAVKTEKIEK</sequence>
<dbReference type="EMBL" id="VSIX01000021">
    <property type="protein sequence ID" value="TYB31921.1"/>
    <property type="molecule type" value="Genomic_DNA"/>
</dbReference>
<name>A0A5D0MK63_9BACT</name>
<dbReference type="Gene3D" id="3.40.50.150">
    <property type="entry name" value="Vaccinia Virus protein VP39"/>
    <property type="match status" value="1"/>
</dbReference>
<comment type="caution">
    <text evidence="2">The sequence shown here is derived from an EMBL/GenBank/DDBJ whole genome shotgun (WGS) entry which is preliminary data.</text>
</comment>
<dbReference type="InterPro" id="IPR029063">
    <property type="entry name" value="SAM-dependent_MTases_sf"/>
</dbReference>
<reference evidence="2" key="1">
    <citation type="submission" date="2019-08" db="EMBL/GenBank/DDBJ databases">
        <title>Genomic characterization of a novel candidate phylum (ARYD3) from a high temperature, high salinity tertiary oil reservoir in north central Oklahoma, USA.</title>
        <authorList>
            <person name="Youssef N.H."/>
            <person name="Yadav A."/>
            <person name="Elshahed M.S."/>
        </authorList>
    </citation>
    <scope>NUCLEOTIDE SEQUENCE [LARGE SCALE GENOMIC DNA]</scope>
    <source>
        <strain evidence="2">ARYD3</strain>
    </source>
</reference>
<gene>
    <name evidence="2" type="ORF">FXF47_01700</name>
</gene>
<dbReference type="GO" id="GO:0008757">
    <property type="term" value="F:S-adenosylmethionine-dependent methyltransferase activity"/>
    <property type="evidence" value="ECO:0007669"/>
    <property type="project" value="InterPro"/>
</dbReference>
<proteinExistence type="predicted"/>
<feature type="domain" description="Methyltransferase type 11" evidence="1">
    <location>
        <begin position="50"/>
        <end position="144"/>
    </location>
</feature>
<organism evidence="2 3">
    <name type="scientific">Candidatus Mcinerneyibacterium aminivorans</name>
    <dbReference type="NCBI Taxonomy" id="2703815"/>
    <lineage>
        <taxon>Bacteria</taxon>
        <taxon>Candidatus Macinerneyibacteriota</taxon>
        <taxon>Candidatus Mcinerneyibacteria</taxon>
        <taxon>Candidatus Mcinerneyibacteriales</taxon>
        <taxon>Candidatus Mcinerneyibacteriaceae</taxon>
        <taxon>Candidatus Mcinerneyibacterium</taxon>
    </lineage>
</organism>
<keyword evidence="2" id="KW-0489">Methyltransferase</keyword>
<keyword evidence="3" id="KW-1185">Reference proteome</keyword>
<dbReference type="PANTHER" id="PTHR43861">
    <property type="entry name" value="TRANS-ACONITATE 2-METHYLTRANSFERASE-RELATED"/>
    <property type="match status" value="1"/>
</dbReference>
<dbReference type="GO" id="GO:0032259">
    <property type="term" value="P:methylation"/>
    <property type="evidence" value="ECO:0007669"/>
    <property type="project" value="UniProtKB-KW"/>
</dbReference>
<keyword evidence="2" id="KW-0808">Transferase</keyword>
<evidence type="ECO:0000259" key="1">
    <source>
        <dbReference type="Pfam" id="PF08241"/>
    </source>
</evidence>
<accession>A0A5D0MK63</accession>
<dbReference type="AlphaFoldDB" id="A0A5D0MK63"/>
<dbReference type="Proteomes" id="UP000324143">
    <property type="component" value="Unassembled WGS sequence"/>
</dbReference>
<dbReference type="SUPFAM" id="SSF53335">
    <property type="entry name" value="S-adenosyl-L-methionine-dependent methyltransferases"/>
    <property type="match status" value="1"/>
</dbReference>
<dbReference type="Pfam" id="PF08241">
    <property type="entry name" value="Methyltransf_11"/>
    <property type="match status" value="1"/>
</dbReference>
<protein>
    <submittedName>
        <fullName evidence="2">Class I SAM-dependent methyltransferase</fullName>
    </submittedName>
</protein>
<evidence type="ECO:0000313" key="3">
    <source>
        <dbReference type="Proteomes" id="UP000324143"/>
    </source>
</evidence>
<evidence type="ECO:0000313" key="2">
    <source>
        <dbReference type="EMBL" id="TYB31921.1"/>
    </source>
</evidence>
<dbReference type="PANTHER" id="PTHR43861:SF1">
    <property type="entry name" value="TRANS-ACONITATE 2-METHYLTRANSFERASE"/>
    <property type="match status" value="1"/>
</dbReference>
<dbReference type="CDD" id="cd02440">
    <property type="entry name" value="AdoMet_MTases"/>
    <property type="match status" value="1"/>
</dbReference>